<evidence type="ECO:0000313" key="3">
    <source>
        <dbReference type="Proteomes" id="UP001055159"/>
    </source>
</evidence>
<proteinExistence type="predicted"/>
<reference evidence="2" key="1">
    <citation type="submission" date="2022-08" db="EMBL/GenBank/DDBJ databases">
        <title>Whole genome sequencing of non-tuberculosis mycobacteria type-strains.</title>
        <authorList>
            <person name="Igarashi Y."/>
            <person name="Osugi A."/>
            <person name="Mitarai S."/>
        </authorList>
    </citation>
    <scope>NUCLEOTIDE SEQUENCE</scope>
    <source>
        <strain evidence="2">JCM 16372</strain>
    </source>
</reference>
<evidence type="ECO:0000256" key="1">
    <source>
        <dbReference type="SAM" id="MobiDB-lite"/>
    </source>
</evidence>
<name>A0ABY3UMK8_9MYCO</name>
<dbReference type="EMBL" id="CP092427">
    <property type="protein sequence ID" value="ULP39853.1"/>
    <property type="molecule type" value="Genomic_DNA"/>
</dbReference>
<dbReference type="Proteomes" id="UP001055159">
    <property type="component" value="Chromosome"/>
</dbReference>
<feature type="compositionally biased region" description="Low complexity" evidence="1">
    <location>
        <begin position="1"/>
        <end position="17"/>
    </location>
</feature>
<evidence type="ECO:0000313" key="2">
    <source>
        <dbReference type="EMBL" id="ULP39853.1"/>
    </source>
</evidence>
<keyword evidence="3" id="KW-1185">Reference proteome</keyword>
<feature type="region of interest" description="Disordered" evidence="1">
    <location>
        <begin position="1"/>
        <end position="62"/>
    </location>
</feature>
<protein>
    <submittedName>
        <fullName evidence="2">Uncharacterized protein</fullName>
    </submittedName>
</protein>
<gene>
    <name evidence="2" type="ORF">MJO55_00650</name>
</gene>
<organism evidence="2 3">
    <name type="scientific">Mycolicibacterium rufum</name>
    <dbReference type="NCBI Taxonomy" id="318424"/>
    <lineage>
        <taxon>Bacteria</taxon>
        <taxon>Bacillati</taxon>
        <taxon>Actinomycetota</taxon>
        <taxon>Actinomycetes</taxon>
        <taxon>Mycobacteriales</taxon>
        <taxon>Mycobacteriaceae</taxon>
        <taxon>Mycolicibacterium</taxon>
    </lineage>
</organism>
<accession>A0ABY3UMK8</accession>
<sequence length="62" mass="6168">MSASRSAAARSVFGASRWVAWNPPPDTSRLSPGGSGRPSGPKNPSGAARPRGGAPKPSAPAE</sequence>
<dbReference type="RefSeq" id="WP_239736330.1">
    <property type="nucleotide sequence ID" value="NZ_CP092427.2"/>
</dbReference>